<comment type="caution">
    <text evidence="5">The sequence shown here is derived from an EMBL/GenBank/DDBJ whole genome shotgun (WGS) entry which is preliminary data.</text>
</comment>
<dbReference type="PANTHER" id="PTHR35092:SF1">
    <property type="entry name" value="CHLORINASE MJ1651"/>
    <property type="match status" value="1"/>
</dbReference>
<dbReference type="InterPro" id="IPR046469">
    <property type="entry name" value="SAM_HAT_N"/>
</dbReference>
<evidence type="ECO:0000256" key="2">
    <source>
        <dbReference type="ARBA" id="ARBA00024035"/>
    </source>
</evidence>
<dbReference type="Gene3D" id="2.40.30.90">
    <property type="entry name" value="Bacterial fluorinating enzyme like"/>
    <property type="match status" value="1"/>
</dbReference>
<keyword evidence="1" id="KW-0949">S-adenosyl-L-methionine</keyword>
<dbReference type="SUPFAM" id="SSF101852">
    <property type="entry name" value="Bacterial fluorinating enzyme, C-terminal domain"/>
    <property type="match status" value="1"/>
</dbReference>
<dbReference type="InterPro" id="IPR002747">
    <property type="entry name" value="SAM_OH_AdoTrfase"/>
</dbReference>
<comment type="similarity">
    <text evidence="2">Belongs to the SAM hydrolase / SAM-dependent halogenase family.</text>
</comment>
<accession>A0A644X7Q8</accession>
<dbReference type="InterPro" id="IPR023227">
    <property type="entry name" value="SAM_OH_AdoTrfase_C_sf"/>
</dbReference>
<dbReference type="InterPro" id="IPR023228">
    <property type="entry name" value="SAM_OH_AdoTrfase_N_sf"/>
</dbReference>
<dbReference type="PIRSF" id="PIRSF006779">
    <property type="entry name" value="UCP006779"/>
    <property type="match status" value="1"/>
</dbReference>
<name>A0A644X7Q8_9ZZZZ</name>
<feature type="domain" description="S-adenosyl-l-methionine hydroxide adenosyltransferase N-terminal" evidence="3">
    <location>
        <begin position="21"/>
        <end position="170"/>
    </location>
</feature>
<evidence type="ECO:0000259" key="4">
    <source>
        <dbReference type="Pfam" id="PF20257"/>
    </source>
</evidence>
<dbReference type="SUPFAM" id="SSF102522">
    <property type="entry name" value="Bacterial fluorinating enzyme, N-terminal domain"/>
    <property type="match status" value="1"/>
</dbReference>
<dbReference type="EMBL" id="VSSQ01001888">
    <property type="protein sequence ID" value="MPM11848.1"/>
    <property type="molecule type" value="Genomic_DNA"/>
</dbReference>
<sequence length="294" mass="32395">MKSRLRNELIATQPWRERRTVVFLSDFGTSDGAVSAMHGVADGISNTLRLDDLTHDIPQFNIWEASYRLAQALPYWAPGTVFVCVVDPGVGSDRKSIVALTESGHLVVTPDNGTLSHVADRIGLIEVRTINVEDNRLAGSQQSHTFFGRDVYAYTGARLASAQIEFEQLGPVLPKLVRLKIERARLEGTTLIGSIDIHDSRYGSLWTNIGNEFLEQLGVDWGDQLQVVITKDGRIVYGYHLTLCKAFTDVQKGEPLIYVNSLLKLAVAVNQGSFAATYQIGTGEGWKITFSVVS</sequence>
<reference evidence="5" key="1">
    <citation type="submission" date="2019-08" db="EMBL/GenBank/DDBJ databases">
        <authorList>
            <person name="Kucharzyk K."/>
            <person name="Murdoch R.W."/>
            <person name="Higgins S."/>
            <person name="Loffler F."/>
        </authorList>
    </citation>
    <scope>NUCLEOTIDE SEQUENCE</scope>
</reference>
<dbReference type="GO" id="GO:0016740">
    <property type="term" value="F:transferase activity"/>
    <property type="evidence" value="ECO:0007669"/>
    <property type="project" value="UniProtKB-KW"/>
</dbReference>
<dbReference type="Pfam" id="PF20257">
    <property type="entry name" value="SAM_HAT_C"/>
    <property type="match status" value="1"/>
</dbReference>
<evidence type="ECO:0000313" key="5">
    <source>
        <dbReference type="EMBL" id="MPM11848.1"/>
    </source>
</evidence>
<dbReference type="EC" id="2.5.1.94" evidence="5"/>
<gene>
    <name evidence="5" type="primary">salL_5</name>
    <name evidence="5" type="ORF">SDC9_58199</name>
</gene>
<dbReference type="Gene3D" id="3.40.50.10790">
    <property type="entry name" value="S-adenosyl-l-methionine hydroxide adenosyltransferase, N-terminal"/>
    <property type="match status" value="1"/>
</dbReference>
<dbReference type="InterPro" id="IPR046470">
    <property type="entry name" value="SAM_HAT_C"/>
</dbReference>
<dbReference type="PANTHER" id="PTHR35092">
    <property type="entry name" value="CHLORINASE MJ1651"/>
    <property type="match status" value="1"/>
</dbReference>
<proteinExistence type="inferred from homology"/>
<organism evidence="5">
    <name type="scientific">bioreactor metagenome</name>
    <dbReference type="NCBI Taxonomy" id="1076179"/>
    <lineage>
        <taxon>unclassified sequences</taxon>
        <taxon>metagenomes</taxon>
        <taxon>ecological metagenomes</taxon>
    </lineage>
</organism>
<evidence type="ECO:0000259" key="3">
    <source>
        <dbReference type="Pfam" id="PF01887"/>
    </source>
</evidence>
<dbReference type="AlphaFoldDB" id="A0A644X7Q8"/>
<keyword evidence="5" id="KW-0808">Transferase</keyword>
<dbReference type="Pfam" id="PF01887">
    <property type="entry name" value="SAM_HAT_N"/>
    <property type="match status" value="1"/>
</dbReference>
<evidence type="ECO:0000256" key="1">
    <source>
        <dbReference type="ARBA" id="ARBA00022691"/>
    </source>
</evidence>
<protein>
    <submittedName>
        <fullName evidence="5">Adenosyl-chloride synthase</fullName>
        <ecNumber evidence="5">2.5.1.94</ecNumber>
    </submittedName>
</protein>
<feature type="domain" description="S-adenosyl-l-methionine hydroxide adenosyltransferase C-terminal" evidence="4">
    <location>
        <begin position="193"/>
        <end position="286"/>
    </location>
</feature>